<feature type="domain" description="Tryptophan synthase beta chain-like PALP" evidence="3">
    <location>
        <begin position="102"/>
        <end position="330"/>
    </location>
</feature>
<dbReference type="SUPFAM" id="SSF53686">
    <property type="entry name" value="Tryptophan synthase beta subunit-like PLP-dependent enzymes"/>
    <property type="match status" value="1"/>
</dbReference>
<proteinExistence type="predicted"/>
<dbReference type="eggNOG" id="COG0031">
    <property type="taxonomic scope" value="Bacteria"/>
</dbReference>
<comment type="cofactor">
    <cofactor evidence="1">
        <name>pyridoxal 5'-phosphate</name>
        <dbReference type="ChEBI" id="CHEBI:597326"/>
    </cofactor>
</comment>
<sequence>MIDLTINEEILKKAVERAKERGIILPTFEQMKDPTKIPQAIKGKLKGVGLWDVNSLNLFRITWKNEPKEKGGTFGKVNYFVMPPEITGVKAKIVALVGKWFPTGAHKVGATYGCLVPRLVTGQFDPTSQKAVWPSTGNYCRGGAYNAQLLGCDSIAILPEGMSRERFEWLKSVAGEIITTPGGESNVKEIFDKTWELKRTRDDVVVFNQFEEFGNHLWHYEVTGHAMEEVVNELAASGERYFGVVLTSGSAGTLGCGDYMKTIFPDSKIAVGEAMQCPTLLYNGFGDHRIEGIGDKHVPWIHNVKNTDMVIDIDDESCLRLLRLFNEEAGKRYLNSIGIPREVTDKLSLLGISGIANVIGAVKMAKYYGLTEHEVIFTVFTDSADMYRSRIQEMSDREGPYDERMAEKDHHVHMLSQTSDWMLELSYYDRFRIHNLKYYTWVEQQGKSADELNAQWFDYDNYWGSIHDMAPKIDELIKQFNEKTGLLKKLN</sequence>
<dbReference type="Pfam" id="PF00291">
    <property type="entry name" value="PALP"/>
    <property type="match status" value="1"/>
</dbReference>
<evidence type="ECO:0000313" key="4">
    <source>
        <dbReference type="EMBL" id="KRT34528.1"/>
    </source>
</evidence>
<protein>
    <submittedName>
        <fullName evidence="4">Pyridoxal-phosphate dependent protein</fullName>
    </submittedName>
</protein>
<evidence type="ECO:0000256" key="1">
    <source>
        <dbReference type="ARBA" id="ARBA00001933"/>
    </source>
</evidence>
<organism evidence="4 5">
    <name type="scientific">Acetomicrobium hydrogeniformans ATCC BAA-1850</name>
    <dbReference type="NCBI Taxonomy" id="592015"/>
    <lineage>
        <taxon>Bacteria</taxon>
        <taxon>Thermotogati</taxon>
        <taxon>Synergistota</taxon>
        <taxon>Synergistia</taxon>
        <taxon>Synergistales</taxon>
        <taxon>Acetomicrobiaceae</taxon>
        <taxon>Acetomicrobium</taxon>
    </lineage>
</organism>
<evidence type="ECO:0000259" key="3">
    <source>
        <dbReference type="Pfam" id="PF00291"/>
    </source>
</evidence>
<dbReference type="STRING" id="592015.HMPREF1705_03508"/>
<dbReference type="InterPro" id="IPR001926">
    <property type="entry name" value="TrpB-like_PALP"/>
</dbReference>
<dbReference type="EMBL" id="ACJX03000001">
    <property type="protein sequence ID" value="KRT34528.1"/>
    <property type="molecule type" value="Genomic_DNA"/>
</dbReference>
<dbReference type="OrthoDB" id="9767775at2"/>
<keyword evidence="5" id="KW-1185">Reference proteome</keyword>
<name>A0A0T5X8B3_9BACT</name>
<accession>A0A0T5X8B3</accession>
<comment type="caution">
    <text evidence="4">The sequence shown here is derived from an EMBL/GenBank/DDBJ whole genome shotgun (WGS) entry which is preliminary data.</text>
</comment>
<dbReference type="Proteomes" id="UP000005273">
    <property type="component" value="Unassembled WGS sequence"/>
</dbReference>
<dbReference type="PANTHER" id="PTHR10314">
    <property type="entry name" value="CYSTATHIONINE BETA-SYNTHASE"/>
    <property type="match status" value="1"/>
</dbReference>
<keyword evidence="2" id="KW-0663">Pyridoxal phosphate</keyword>
<reference evidence="5" key="1">
    <citation type="submission" date="2012-09" db="EMBL/GenBank/DDBJ databases">
        <authorList>
            <person name="Weinstock G."/>
            <person name="Sodergren E."/>
            <person name="Clifton S."/>
            <person name="Fulton L."/>
            <person name="Fulton B."/>
            <person name="Courtney L."/>
            <person name="Fronick C."/>
            <person name="Harrison M."/>
            <person name="Strong C."/>
            <person name="Farmer C."/>
            <person name="Delehaunty K."/>
            <person name="Markovic C."/>
            <person name="Hall O."/>
            <person name="Minx P."/>
            <person name="Tomlinson C."/>
            <person name="Mitreva M."/>
            <person name="Nelson J."/>
            <person name="Hou S."/>
            <person name="Wollam A."/>
            <person name="Pepin K.H."/>
            <person name="Johnson M."/>
            <person name="Bhonagiri V."/>
            <person name="Nash W.E."/>
            <person name="Suruliraj S."/>
            <person name="Warren W."/>
            <person name="Chinwalla A."/>
            <person name="Mardis E.R."/>
            <person name="Wilson R.K."/>
        </authorList>
    </citation>
    <scope>NUCLEOTIDE SEQUENCE [LARGE SCALE GENOMIC DNA]</scope>
    <source>
        <strain evidence="5">OS1</strain>
    </source>
</reference>
<dbReference type="InterPro" id="IPR036052">
    <property type="entry name" value="TrpB-like_PALP_sf"/>
</dbReference>
<dbReference type="Gene3D" id="3.40.50.1100">
    <property type="match status" value="2"/>
</dbReference>
<dbReference type="AlphaFoldDB" id="A0A0T5X8B3"/>
<evidence type="ECO:0000313" key="5">
    <source>
        <dbReference type="Proteomes" id="UP000005273"/>
    </source>
</evidence>
<dbReference type="GO" id="GO:1901605">
    <property type="term" value="P:alpha-amino acid metabolic process"/>
    <property type="evidence" value="ECO:0007669"/>
    <property type="project" value="UniProtKB-ARBA"/>
</dbReference>
<dbReference type="InterPro" id="IPR050214">
    <property type="entry name" value="Cys_Synth/Cystath_Beta-Synth"/>
</dbReference>
<gene>
    <name evidence="4" type="ORF">HMPREF1705_03508</name>
</gene>
<evidence type="ECO:0000256" key="2">
    <source>
        <dbReference type="ARBA" id="ARBA00022898"/>
    </source>
</evidence>
<dbReference type="RefSeq" id="WP_009200594.1">
    <property type="nucleotide sequence ID" value="NZ_ACJX03000001.1"/>
</dbReference>